<reference evidence="4 5" key="2">
    <citation type="submission" date="2025-04" db="UniProtKB">
        <authorList>
            <consortium name="RefSeq"/>
        </authorList>
    </citation>
    <scope>IDENTIFICATION</scope>
    <source>
        <strain evidence="4 5">USDA-PBARC FA_bdor</strain>
        <tissue evidence="4 5">Whole organism</tissue>
    </source>
</reference>
<dbReference type="EMBL" id="GBYB01011092">
    <property type="protein sequence ID" value="JAG80859.1"/>
    <property type="molecule type" value="Transcribed_RNA"/>
</dbReference>
<keyword evidence="1" id="KW-0812">Transmembrane</keyword>
<keyword evidence="1" id="KW-0472">Membrane</keyword>
<dbReference type="RefSeq" id="XP_011302391.1">
    <property type="nucleotide sequence ID" value="XM_011304089.1"/>
</dbReference>
<organism evidence="2">
    <name type="scientific">Fopius arisanus</name>
    <dbReference type="NCBI Taxonomy" id="64838"/>
    <lineage>
        <taxon>Eukaryota</taxon>
        <taxon>Metazoa</taxon>
        <taxon>Ecdysozoa</taxon>
        <taxon>Arthropoda</taxon>
        <taxon>Hexapoda</taxon>
        <taxon>Insecta</taxon>
        <taxon>Pterygota</taxon>
        <taxon>Neoptera</taxon>
        <taxon>Endopterygota</taxon>
        <taxon>Hymenoptera</taxon>
        <taxon>Apocrita</taxon>
        <taxon>Ichneumonoidea</taxon>
        <taxon>Braconidae</taxon>
        <taxon>Opiinae</taxon>
        <taxon>Fopius</taxon>
    </lineage>
</organism>
<feature type="transmembrane region" description="Helical" evidence="1">
    <location>
        <begin position="12"/>
        <end position="32"/>
    </location>
</feature>
<accession>A0A0C9RD82</accession>
<proteinExistence type="predicted"/>
<evidence type="ECO:0000313" key="3">
    <source>
        <dbReference type="Proteomes" id="UP000694866"/>
    </source>
</evidence>
<dbReference type="KEGG" id="fas:105266149"/>
<sequence length="216" mass="24867">MNHVCGIGITLAARIIAALGLSISIFMINILVSEFFSSEGGHKFSEAIETWSLLGLHWTQFVRNYKIPKQEQIILICILGYSLLFLISSTLLALGTVHRKPKYTLPWLYLQMISIVDQTVALTLHLVCPDDNNEKFQWYIPVSSIHLLITIYFWMIVFTAREDWSISPHRHSDIVYYDTPEETPRDSNLPKTPSFVAQYFNNHDSELHIPPKYNVV</sequence>
<name>A0A0C9RD82_9HYME</name>
<dbReference type="Pfam" id="PF15860">
    <property type="entry name" value="DUF4728"/>
    <property type="match status" value="1"/>
</dbReference>
<dbReference type="Proteomes" id="UP000694866">
    <property type="component" value="Unplaced"/>
</dbReference>
<reference evidence="2" key="1">
    <citation type="submission" date="2015-01" db="EMBL/GenBank/DDBJ databases">
        <title>Transcriptome Assembly of Fopius arisanus.</title>
        <authorList>
            <person name="Geib S."/>
        </authorList>
    </citation>
    <scope>NUCLEOTIDE SEQUENCE</scope>
</reference>
<protein>
    <submittedName>
        <fullName evidence="2">MenD_2 protein</fullName>
    </submittedName>
</protein>
<feature type="transmembrane region" description="Helical" evidence="1">
    <location>
        <begin position="73"/>
        <end position="95"/>
    </location>
</feature>
<evidence type="ECO:0000256" key="1">
    <source>
        <dbReference type="SAM" id="Phobius"/>
    </source>
</evidence>
<dbReference type="GeneID" id="105266149"/>
<dbReference type="OrthoDB" id="6600897at2759"/>
<evidence type="ECO:0000313" key="4">
    <source>
        <dbReference type="RefSeq" id="XP_011302391.1"/>
    </source>
</evidence>
<dbReference type="AlphaFoldDB" id="A0A0C9RD82"/>
<keyword evidence="3" id="KW-1185">Reference proteome</keyword>
<evidence type="ECO:0000313" key="5">
    <source>
        <dbReference type="RefSeq" id="XP_011302392.1"/>
    </source>
</evidence>
<dbReference type="RefSeq" id="XP_011302392.1">
    <property type="nucleotide sequence ID" value="XM_011304090.1"/>
</dbReference>
<accession>A0A9R1T479</accession>
<accession>A0A9R1T471</accession>
<evidence type="ECO:0000313" key="2">
    <source>
        <dbReference type="EMBL" id="JAG80859.1"/>
    </source>
</evidence>
<dbReference type="InterPro" id="IPR031720">
    <property type="entry name" value="DUF4728"/>
</dbReference>
<gene>
    <name evidence="2" type="primary">menD_2</name>
    <name evidence="4 5" type="synonym">LOC105266149</name>
    <name evidence="2" type="ORF">g.13519</name>
</gene>
<feature type="transmembrane region" description="Helical" evidence="1">
    <location>
        <begin position="138"/>
        <end position="160"/>
    </location>
</feature>
<keyword evidence="1" id="KW-1133">Transmembrane helix</keyword>